<proteinExistence type="predicted"/>
<dbReference type="AlphaFoldDB" id="A0A150Q3G9"/>
<dbReference type="SUPFAM" id="SSF53597">
    <property type="entry name" value="Dihydrofolate reductase-like"/>
    <property type="match status" value="1"/>
</dbReference>
<dbReference type="PANTHER" id="PTHR38011:SF2">
    <property type="entry name" value="BIFUNCTIONAL DEAMINASE-REDUCTASE DOMAIN PROTEIN"/>
    <property type="match status" value="1"/>
</dbReference>
<feature type="domain" description="Bacterial bifunctional deaminase-reductase C-terminal" evidence="1">
    <location>
        <begin position="4"/>
        <end position="186"/>
    </location>
</feature>
<name>A0A150Q3G9_SORCE</name>
<dbReference type="Pfam" id="PF01872">
    <property type="entry name" value="RibD_C"/>
    <property type="match status" value="1"/>
</dbReference>
<organism evidence="2 3">
    <name type="scientific">Sorangium cellulosum</name>
    <name type="common">Polyangium cellulosum</name>
    <dbReference type="NCBI Taxonomy" id="56"/>
    <lineage>
        <taxon>Bacteria</taxon>
        <taxon>Pseudomonadati</taxon>
        <taxon>Myxococcota</taxon>
        <taxon>Polyangia</taxon>
        <taxon>Polyangiales</taxon>
        <taxon>Polyangiaceae</taxon>
        <taxon>Sorangium</taxon>
    </lineage>
</organism>
<dbReference type="InterPro" id="IPR050765">
    <property type="entry name" value="Riboflavin_Biosynth_HTPR"/>
</dbReference>
<evidence type="ECO:0000313" key="2">
    <source>
        <dbReference type="EMBL" id="KYF62286.1"/>
    </source>
</evidence>
<dbReference type="InterPro" id="IPR002734">
    <property type="entry name" value="RibDG_C"/>
</dbReference>
<evidence type="ECO:0000313" key="3">
    <source>
        <dbReference type="Proteomes" id="UP000075604"/>
    </source>
</evidence>
<accession>A0A150Q3G9</accession>
<dbReference type="Gene3D" id="3.40.430.10">
    <property type="entry name" value="Dihydrofolate Reductase, subunit A"/>
    <property type="match status" value="1"/>
</dbReference>
<protein>
    <submittedName>
        <fullName evidence="2">Deaminase</fullName>
    </submittedName>
</protein>
<gene>
    <name evidence="2" type="ORF">BE04_21115</name>
</gene>
<dbReference type="PANTHER" id="PTHR38011">
    <property type="entry name" value="DIHYDROFOLATE REDUCTASE FAMILY PROTEIN (AFU_ORTHOLOGUE AFUA_8G06820)"/>
    <property type="match status" value="1"/>
</dbReference>
<dbReference type="GO" id="GO:0009231">
    <property type="term" value="P:riboflavin biosynthetic process"/>
    <property type="evidence" value="ECO:0007669"/>
    <property type="project" value="InterPro"/>
</dbReference>
<comment type="caution">
    <text evidence="2">The sequence shown here is derived from an EMBL/GenBank/DDBJ whole genome shotgun (WGS) entry which is preliminary data.</text>
</comment>
<dbReference type="EMBL" id="JELX01000721">
    <property type="protein sequence ID" value="KYF62286.1"/>
    <property type="molecule type" value="Genomic_DNA"/>
</dbReference>
<sequence length="204" mass="22067">MAILTMTTFVTLDGVMQAPGGPGEDPSGGFTYEGWVRPHFDDDLGAFMVDVFKRADAFLLGRGTYQIFASHWPRVTDPADPIASALNALPKHVASSTLGRAEWGPATIERDVVAGVAGLKQRYEREVQVHGSAGLAQTLLSHRLVDELHVLTFPVVLGAGKRLFERVAPTAFELRGMRTTGRGVVVNTYRRAGEPTFGSFLLDG</sequence>
<dbReference type="Proteomes" id="UP000075604">
    <property type="component" value="Unassembled WGS sequence"/>
</dbReference>
<reference evidence="2 3" key="1">
    <citation type="submission" date="2014-02" db="EMBL/GenBank/DDBJ databases">
        <title>The small core and large imbalanced accessory genome model reveals a collaborative survival strategy of Sorangium cellulosum strains in nature.</title>
        <authorList>
            <person name="Han K."/>
            <person name="Peng R."/>
            <person name="Blom J."/>
            <person name="Li Y.-Z."/>
        </authorList>
    </citation>
    <scope>NUCLEOTIDE SEQUENCE [LARGE SCALE GENOMIC DNA]</scope>
    <source>
        <strain evidence="2 3">So0157-18</strain>
    </source>
</reference>
<dbReference type="GO" id="GO:0008703">
    <property type="term" value="F:5-amino-6-(5-phosphoribosylamino)uracil reductase activity"/>
    <property type="evidence" value="ECO:0007669"/>
    <property type="project" value="InterPro"/>
</dbReference>
<evidence type="ECO:0000259" key="1">
    <source>
        <dbReference type="Pfam" id="PF01872"/>
    </source>
</evidence>
<dbReference type="InterPro" id="IPR024072">
    <property type="entry name" value="DHFR-like_dom_sf"/>
</dbReference>